<keyword evidence="2" id="KW-1133">Transmembrane helix</keyword>
<accession>A0ABQ7G006</accession>
<keyword evidence="4" id="KW-1185">Reference proteome</keyword>
<feature type="region of interest" description="Disordered" evidence="1">
    <location>
        <begin position="377"/>
        <end position="466"/>
    </location>
</feature>
<sequence>MSDSQSDDGFTLVEGREGESEGAIDELGLLSATQQQEDAASINKFLELNVFPCEEPPPQAPTSPQQQHHPSRPTSCPGTSRESSPDKARDLSPAAVSPTACQPPQVSTPNQTVAPAPPSTQLASPPASEAPPLADPQSPRGCSVCTHPATNSQDPNTAPPGPSFSSAWLWPSAFLLSNLLVGVLAGVNANWCYWAMGSLVALHAVGLVSWLWPVHKPHSSTARPATSRPPTSRSEPSKDKVWMLSFYIVMSTLLAVIVFWTVSLAGALWWHEVFVQPQATTPSQSQSQPSQSHALHPPPSPEKGSAYWSRTTQQSGAWSEQAADAQLSKYVKHLHQQLALKEKEIKEQRHIISSIFSSQPPSKLSLLRAKAQTGFLSPEEAQEAAEVEAQECYGPFSTPPPPLHSLLPLHTPPPAPHAPLHAPSDEQPGPSTHGPDPSNKPAHTADDSFKATDQQQGAASAALVPQDLEKAKQAQLGMLGRMHSSTHALALRQHSSDLVASAALKARGAAVALQRRGAAAAHGTAEIAAAVRRAATAHAVALRQQGASLLNTAKDKAAAAKGASHAAALQVWNAGSNTSLGKRAGACGLAVYDHAEKFVERVVAAVRAFRKMMRDTRSAVIAARRKMQSRAFEHAHAVYGQIKATVSGAKQRAAGWTLVGKAAQQQPQQQQQQQQQQAKQAQQAQQPQEQAAEAAGRGPEGGMLRGRLQQLVRRLPNLRRQQA</sequence>
<feature type="transmembrane region" description="Helical" evidence="2">
    <location>
        <begin position="241"/>
        <end position="270"/>
    </location>
</feature>
<feature type="transmembrane region" description="Helical" evidence="2">
    <location>
        <begin position="167"/>
        <end position="187"/>
    </location>
</feature>
<feature type="region of interest" description="Disordered" evidence="1">
    <location>
        <begin position="218"/>
        <end position="237"/>
    </location>
</feature>
<feature type="region of interest" description="Disordered" evidence="1">
    <location>
        <begin position="280"/>
        <end position="315"/>
    </location>
</feature>
<proteinExistence type="predicted"/>
<feature type="compositionally biased region" description="Low complexity" evidence="1">
    <location>
        <begin position="122"/>
        <end position="132"/>
    </location>
</feature>
<evidence type="ECO:0000256" key="2">
    <source>
        <dbReference type="SAM" id="Phobius"/>
    </source>
</evidence>
<feature type="compositionally biased region" description="Low complexity" evidence="1">
    <location>
        <begin position="219"/>
        <end position="234"/>
    </location>
</feature>
<name>A0ABQ7G006_DUNSA</name>
<keyword evidence="2" id="KW-0812">Transmembrane</keyword>
<evidence type="ECO:0000313" key="3">
    <source>
        <dbReference type="EMBL" id="KAF5827939.1"/>
    </source>
</evidence>
<feature type="compositionally biased region" description="Low complexity" evidence="1">
    <location>
        <begin position="669"/>
        <end position="695"/>
    </location>
</feature>
<organism evidence="3 4">
    <name type="scientific">Dunaliella salina</name>
    <name type="common">Green alga</name>
    <name type="synonym">Protococcus salinus</name>
    <dbReference type="NCBI Taxonomy" id="3046"/>
    <lineage>
        <taxon>Eukaryota</taxon>
        <taxon>Viridiplantae</taxon>
        <taxon>Chlorophyta</taxon>
        <taxon>core chlorophytes</taxon>
        <taxon>Chlorophyceae</taxon>
        <taxon>CS clade</taxon>
        <taxon>Chlamydomonadales</taxon>
        <taxon>Dunaliellaceae</taxon>
        <taxon>Dunaliella</taxon>
    </lineage>
</organism>
<feature type="compositionally biased region" description="Low complexity" evidence="1">
    <location>
        <begin position="705"/>
        <end position="715"/>
    </location>
</feature>
<gene>
    <name evidence="3" type="ORF">DUNSADRAFT_18472</name>
</gene>
<feature type="compositionally biased region" description="Polar residues" evidence="1">
    <location>
        <begin position="99"/>
        <end position="113"/>
    </location>
</feature>
<evidence type="ECO:0000313" key="4">
    <source>
        <dbReference type="Proteomes" id="UP000815325"/>
    </source>
</evidence>
<evidence type="ECO:0000256" key="1">
    <source>
        <dbReference type="SAM" id="MobiDB-lite"/>
    </source>
</evidence>
<feature type="region of interest" description="Disordered" evidence="1">
    <location>
        <begin position="669"/>
        <end position="723"/>
    </location>
</feature>
<feature type="region of interest" description="Disordered" evidence="1">
    <location>
        <begin position="52"/>
        <end position="162"/>
    </location>
</feature>
<feature type="region of interest" description="Disordered" evidence="1">
    <location>
        <begin position="1"/>
        <end position="23"/>
    </location>
</feature>
<feature type="compositionally biased region" description="Acidic residues" evidence="1">
    <location>
        <begin position="380"/>
        <end position="389"/>
    </location>
</feature>
<protein>
    <submittedName>
        <fullName evidence="3">Uncharacterized protein</fullName>
    </submittedName>
</protein>
<feature type="compositionally biased region" description="Low complexity" evidence="1">
    <location>
        <begin position="62"/>
        <end position="75"/>
    </location>
</feature>
<comment type="caution">
    <text evidence="3">The sequence shown here is derived from an EMBL/GenBank/DDBJ whole genome shotgun (WGS) entry which is preliminary data.</text>
</comment>
<keyword evidence="2" id="KW-0472">Membrane</keyword>
<feature type="compositionally biased region" description="Low complexity" evidence="1">
    <location>
        <begin position="280"/>
        <end position="295"/>
    </location>
</feature>
<reference evidence="3" key="1">
    <citation type="submission" date="2017-08" db="EMBL/GenBank/DDBJ databases">
        <authorList>
            <person name="Polle J.E."/>
            <person name="Barry K."/>
            <person name="Cushman J."/>
            <person name="Schmutz J."/>
            <person name="Tran D."/>
            <person name="Hathwaick L.T."/>
            <person name="Yim W.C."/>
            <person name="Jenkins J."/>
            <person name="Mckie-Krisberg Z.M."/>
            <person name="Prochnik S."/>
            <person name="Lindquist E."/>
            <person name="Dockter R.B."/>
            <person name="Adam C."/>
            <person name="Molina H."/>
            <person name="Bunkerborg J."/>
            <person name="Jin E."/>
            <person name="Buchheim M."/>
            <person name="Magnuson J."/>
        </authorList>
    </citation>
    <scope>NUCLEOTIDE SEQUENCE</scope>
    <source>
        <strain evidence="3">CCAP 19/18</strain>
    </source>
</reference>
<dbReference type="EMBL" id="MU070394">
    <property type="protein sequence ID" value="KAF5827939.1"/>
    <property type="molecule type" value="Genomic_DNA"/>
</dbReference>
<dbReference type="Proteomes" id="UP000815325">
    <property type="component" value="Unassembled WGS sequence"/>
</dbReference>